<dbReference type="CDD" id="cd00078">
    <property type="entry name" value="HECTc"/>
    <property type="match status" value="1"/>
</dbReference>
<evidence type="ECO:0000256" key="1">
    <source>
        <dbReference type="ARBA" id="ARBA00000885"/>
    </source>
</evidence>
<evidence type="ECO:0000256" key="3">
    <source>
        <dbReference type="ARBA" id="ARBA00012485"/>
    </source>
</evidence>
<comment type="pathway">
    <text evidence="2">Protein modification; protein ubiquitination.</text>
</comment>
<sequence length="875" mass="99768">MSSERGSLSEVQIKLVVKRAHIDQSLDWNSLARVQLNKCKFNFTAEVLPPGTSAIPAINSIPFYVTPIVRGPRPYFDQIVSFKADVDSIIEFRLSVRDSKRDEGTEVGYGRFTVRSVAATNGNQLSNLAFSQPIKPLPWLHNSTISSSSSLGSIDLSISVPIRDLSSALLAQHLSRSISRITANSVNGRHTSGSQSESTSNITVRSPSTDRTMNNHLVDSGGGVGPTLNPSANHSNNNNNTENANDSSLPPGWEAKYTSEGRIYYVDHLTKTTTWCKPTPLPPGWERRTDNVGRVYYIDHNTRTTTWLCPNQTLLNTVQNYQQMTASRNGIMQQRMNERYANAVWNLGESEPLDASSRTNTSTGGVMDPLGPLPANWERRVDISGRSYFVNHVSRISQWEDPRIQGHPLPPGWEIRYTTEGFPFFVDHNTKTSTFNDPRRKDASGNIEQAWSFENKVASFHYLCHSNLVTKNVKVVVSRSNLLVDSFEQIMRLKPHELRCRLFISFTGEEGLDYGGLSREWFFKLSTELLNPMYCLFEYAGGNNYALQINPASSVNPEHLEYFRFVGRFIALALYHSRFIDNGFTLPFYKRMLNKNITLADIETVDVEYYNSLKFIQENNIDECGLDVYFAMDYEVLGELRTHELKPGGRDILLTDANKAEYIEENNIDECGLDVYFAMDYEVLGELRTHELKPGGRDILLTDANKAEYIDLMVNWRFSRGVEDQTNAFLTGFEDVFPLQWLQYFDERELEVLLCGMQQIDVDDWQSHTTYKKYDARSPQVLWFWKFVRSLTQQRRIRLLQFVTGTCRVPVGGFKNLMGNNGPQPFCIEYIGKDSWLPRSHTCFNRLDLPPYRSYEQLAEKLSYAIDETEGFGQE</sequence>
<dbReference type="PANTHER" id="PTHR11254">
    <property type="entry name" value="HECT DOMAIN UBIQUITIN-PROTEIN LIGASE"/>
    <property type="match status" value="1"/>
</dbReference>
<dbReference type="EC" id="2.3.2.26" evidence="3"/>
<dbReference type="CDD" id="cd00201">
    <property type="entry name" value="WW"/>
    <property type="match status" value="4"/>
</dbReference>
<dbReference type="Gene3D" id="3.30.2410.10">
    <property type="entry name" value="Hect, E3 ligase catalytic domain"/>
    <property type="match status" value="1"/>
</dbReference>
<evidence type="ECO:0000256" key="4">
    <source>
        <dbReference type="ARBA" id="ARBA00022679"/>
    </source>
</evidence>
<dbReference type="GO" id="GO:0005737">
    <property type="term" value="C:cytoplasm"/>
    <property type="evidence" value="ECO:0007669"/>
    <property type="project" value="UniProtKB-ARBA"/>
</dbReference>
<comment type="caution">
    <text evidence="11">The sequence shown here is derived from an EMBL/GenBank/DDBJ whole genome shotgun (WGS) entry which is preliminary data.</text>
</comment>
<keyword evidence="6 7" id="KW-0833">Ubl conjugation pathway</keyword>
<dbReference type="FunFam" id="3.90.1750.10:FF:000079">
    <property type="entry name" value="E3 ubiquitin-protein ligase"/>
    <property type="match status" value="1"/>
</dbReference>
<accession>A0A430QSC4</accession>
<organism evidence="11 12">
    <name type="scientific">Schistosoma bovis</name>
    <name type="common">Blood fluke</name>
    <dbReference type="NCBI Taxonomy" id="6184"/>
    <lineage>
        <taxon>Eukaryota</taxon>
        <taxon>Metazoa</taxon>
        <taxon>Spiralia</taxon>
        <taxon>Lophotrochozoa</taxon>
        <taxon>Platyhelminthes</taxon>
        <taxon>Trematoda</taxon>
        <taxon>Digenea</taxon>
        <taxon>Strigeidida</taxon>
        <taxon>Schistosomatoidea</taxon>
        <taxon>Schistosomatidae</taxon>
        <taxon>Schistosoma</taxon>
    </lineage>
</organism>
<dbReference type="Gene3D" id="2.20.70.10">
    <property type="match status" value="3"/>
</dbReference>
<dbReference type="PROSITE" id="PS01159">
    <property type="entry name" value="WW_DOMAIN_1"/>
    <property type="match status" value="4"/>
</dbReference>
<feature type="region of interest" description="Disordered" evidence="8">
    <location>
        <begin position="185"/>
        <end position="252"/>
    </location>
</feature>
<evidence type="ECO:0000256" key="6">
    <source>
        <dbReference type="ARBA" id="ARBA00022786"/>
    </source>
</evidence>
<dbReference type="PANTHER" id="PTHR11254:SF429">
    <property type="entry name" value="E3 UBIQUITIN-PROTEIN LIGASE SU(DX)"/>
    <property type="match status" value="1"/>
</dbReference>
<evidence type="ECO:0000256" key="7">
    <source>
        <dbReference type="PROSITE-ProRule" id="PRU00104"/>
    </source>
</evidence>
<dbReference type="SMART" id="SM00456">
    <property type="entry name" value="WW"/>
    <property type="match status" value="4"/>
</dbReference>
<reference evidence="11 12" key="1">
    <citation type="journal article" date="2019" name="PLoS Pathog.">
        <title>Genome sequence of the bovine parasite Schistosoma bovis Tanzania.</title>
        <authorList>
            <person name="Oey H."/>
            <person name="Zakrzewski M."/>
            <person name="Gobert G."/>
            <person name="Gravermann K."/>
            <person name="Stoye J."/>
            <person name="Jones M."/>
            <person name="Mcmanus D."/>
            <person name="Krause L."/>
        </authorList>
    </citation>
    <scope>NUCLEOTIDE SEQUENCE [LARGE SCALE GENOMIC DNA]</scope>
    <source>
        <strain evidence="11 12">TAN1997</strain>
    </source>
</reference>
<feature type="domain" description="WW" evidence="9">
    <location>
        <begin position="371"/>
        <end position="404"/>
    </location>
</feature>
<dbReference type="Gene3D" id="3.30.2160.10">
    <property type="entry name" value="Hect, E3 ligase catalytic domain"/>
    <property type="match status" value="2"/>
</dbReference>
<dbReference type="FunFam" id="3.30.2410.10:FF:000002">
    <property type="entry name" value="E3 ubiquitin-protein ligase HECW2"/>
    <property type="match status" value="1"/>
</dbReference>
<feature type="compositionally biased region" description="Polar residues" evidence="8">
    <location>
        <begin position="185"/>
        <end position="217"/>
    </location>
</feature>
<evidence type="ECO:0000256" key="5">
    <source>
        <dbReference type="ARBA" id="ARBA00022737"/>
    </source>
</evidence>
<evidence type="ECO:0000259" key="9">
    <source>
        <dbReference type="PROSITE" id="PS50020"/>
    </source>
</evidence>
<evidence type="ECO:0000256" key="2">
    <source>
        <dbReference type="ARBA" id="ARBA00004906"/>
    </source>
</evidence>
<evidence type="ECO:0000259" key="10">
    <source>
        <dbReference type="PROSITE" id="PS50237"/>
    </source>
</evidence>
<feature type="active site" description="Glycyl thioester intermediate" evidence="7">
    <location>
        <position position="843"/>
    </location>
</feature>
<dbReference type="InterPro" id="IPR000569">
    <property type="entry name" value="HECT_dom"/>
</dbReference>
<dbReference type="PROSITE" id="PS50020">
    <property type="entry name" value="WW_DOMAIN_2"/>
    <property type="match status" value="4"/>
</dbReference>
<evidence type="ECO:0000256" key="8">
    <source>
        <dbReference type="SAM" id="MobiDB-lite"/>
    </source>
</evidence>
<dbReference type="SUPFAM" id="SSF56204">
    <property type="entry name" value="Hect, E3 ligase catalytic domain"/>
    <property type="match status" value="2"/>
</dbReference>
<dbReference type="Gene3D" id="3.90.1750.10">
    <property type="entry name" value="Hect, E3 ligase catalytic domains"/>
    <property type="match status" value="1"/>
</dbReference>
<dbReference type="FunFam" id="3.30.2160.10:FF:000001">
    <property type="entry name" value="E3 ubiquitin-protein ligase NEDD4-like"/>
    <property type="match status" value="1"/>
</dbReference>
<dbReference type="InterPro" id="IPR050409">
    <property type="entry name" value="E3_ubiq-protein_ligase"/>
</dbReference>
<feature type="domain" description="HECT" evidence="10">
    <location>
        <begin position="494"/>
        <end position="875"/>
    </location>
</feature>
<proteinExistence type="predicted"/>
<dbReference type="SUPFAM" id="SSF51045">
    <property type="entry name" value="WW domain"/>
    <property type="match status" value="4"/>
</dbReference>
<evidence type="ECO:0000313" key="11">
    <source>
        <dbReference type="EMBL" id="RTG90610.1"/>
    </source>
</evidence>
<protein>
    <recommendedName>
        <fullName evidence="3">HECT-type E3 ubiquitin transferase</fullName>
        <ecNumber evidence="3">2.3.2.26</ecNumber>
    </recommendedName>
</protein>
<dbReference type="AlphaFoldDB" id="A0A430QSC4"/>
<dbReference type="STRING" id="6184.A0A430QSC4"/>
<feature type="domain" description="WW" evidence="9">
    <location>
        <begin position="279"/>
        <end position="312"/>
    </location>
</feature>
<feature type="compositionally biased region" description="Low complexity" evidence="8">
    <location>
        <begin position="229"/>
        <end position="248"/>
    </location>
</feature>
<comment type="catalytic activity">
    <reaction evidence="1">
        <text>S-ubiquitinyl-[E2 ubiquitin-conjugating enzyme]-L-cysteine + [acceptor protein]-L-lysine = [E2 ubiquitin-conjugating enzyme]-L-cysteine + N(6)-ubiquitinyl-[acceptor protein]-L-lysine.</text>
        <dbReference type="EC" id="2.3.2.26"/>
    </reaction>
</comment>
<dbReference type="UniPathway" id="UPA00143"/>
<dbReference type="PROSITE" id="PS50237">
    <property type="entry name" value="HECT"/>
    <property type="match status" value="1"/>
</dbReference>
<dbReference type="InterPro" id="IPR035983">
    <property type="entry name" value="Hect_E3_ubiquitin_ligase"/>
</dbReference>
<dbReference type="Pfam" id="PF00632">
    <property type="entry name" value="HECT"/>
    <property type="match status" value="2"/>
</dbReference>
<dbReference type="EMBL" id="QMKO01001437">
    <property type="protein sequence ID" value="RTG90610.1"/>
    <property type="molecule type" value="Genomic_DNA"/>
</dbReference>
<dbReference type="GO" id="GO:0016567">
    <property type="term" value="P:protein ubiquitination"/>
    <property type="evidence" value="ECO:0007669"/>
    <property type="project" value="UniProtKB-UniPathway"/>
</dbReference>
<feature type="domain" description="WW" evidence="9">
    <location>
        <begin position="247"/>
        <end position="280"/>
    </location>
</feature>
<dbReference type="Proteomes" id="UP000290809">
    <property type="component" value="Unassembled WGS sequence"/>
</dbReference>
<dbReference type="InterPro" id="IPR036020">
    <property type="entry name" value="WW_dom_sf"/>
</dbReference>
<feature type="domain" description="WW" evidence="9">
    <location>
        <begin position="407"/>
        <end position="440"/>
    </location>
</feature>
<gene>
    <name evidence="11" type="ORF">DC041_0010852</name>
</gene>
<dbReference type="SMART" id="SM00119">
    <property type="entry name" value="HECTc"/>
    <property type="match status" value="1"/>
</dbReference>
<dbReference type="Pfam" id="PF00397">
    <property type="entry name" value="WW"/>
    <property type="match status" value="4"/>
</dbReference>
<feature type="region of interest" description="Disordered" evidence="8">
    <location>
        <begin position="351"/>
        <end position="371"/>
    </location>
</feature>
<name>A0A430QSC4_SCHBO</name>
<dbReference type="GO" id="GO:0043161">
    <property type="term" value="P:proteasome-mediated ubiquitin-dependent protein catabolic process"/>
    <property type="evidence" value="ECO:0007669"/>
    <property type="project" value="TreeGrafter"/>
</dbReference>
<keyword evidence="5" id="KW-0677">Repeat</keyword>
<evidence type="ECO:0000313" key="12">
    <source>
        <dbReference type="Proteomes" id="UP000290809"/>
    </source>
</evidence>
<keyword evidence="12" id="KW-1185">Reference proteome</keyword>
<dbReference type="InterPro" id="IPR001202">
    <property type="entry name" value="WW_dom"/>
</dbReference>
<dbReference type="GO" id="GO:0061630">
    <property type="term" value="F:ubiquitin protein ligase activity"/>
    <property type="evidence" value="ECO:0007669"/>
    <property type="project" value="UniProtKB-EC"/>
</dbReference>
<keyword evidence="4" id="KW-0808">Transferase</keyword>